<dbReference type="Proteomes" id="UP000316801">
    <property type="component" value="Unassembled WGS sequence"/>
</dbReference>
<feature type="domain" description="DNA methylase N-4/N-6" evidence="7">
    <location>
        <begin position="61"/>
        <end position="381"/>
    </location>
</feature>
<dbReference type="InterPro" id="IPR029063">
    <property type="entry name" value="SAM-dependent_MTases_sf"/>
</dbReference>
<evidence type="ECO:0000313" key="9">
    <source>
        <dbReference type="Proteomes" id="UP000316801"/>
    </source>
</evidence>
<accession>A0A549SZJ6</accession>
<keyword evidence="3 8" id="KW-0489">Methyltransferase</keyword>
<evidence type="ECO:0000313" key="8">
    <source>
        <dbReference type="EMBL" id="TRL35047.1"/>
    </source>
</evidence>
<reference evidence="8 9" key="1">
    <citation type="submission" date="2019-07" db="EMBL/GenBank/DDBJ databases">
        <title>Ln-dependent methylotrophs.</title>
        <authorList>
            <person name="Tani A."/>
        </authorList>
    </citation>
    <scope>NUCLEOTIDE SEQUENCE [LARGE SCALE GENOMIC DNA]</scope>
    <source>
        <strain evidence="8 9">SM12</strain>
    </source>
</reference>
<comment type="catalytic activity">
    <reaction evidence="6">
        <text>a 2'-deoxyadenosine in DNA + S-adenosyl-L-methionine = an N(6)-methyl-2'-deoxyadenosine in DNA + S-adenosyl-L-homocysteine + H(+)</text>
        <dbReference type="Rhea" id="RHEA:15197"/>
        <dbReference type="Rhea" id="RHEA-COMP:12418"/>
        <dbReference type="Rhea" id="RHEA-COMP:12419"/>
        <dbReference type="ChEBI" id="CHEBI:15378"/>
        <dbReference type="ChEBI" id="CHEBI:57856"/>
        <dbReference type="ChEBI" id="CHEBI:59789"/>
        <dbReference type="ChEBI" id="CHEBI:90615"/>
        <dbReference type="ChEBI" id="CHEBI:90616"/>
        <dbReference type="EC" id="2.1.1.72"/>
    </reaction>
</comment>
<dbReference type="GO" id="GO:0003677">
    <property type="term" value="F:DNA binding"/>
    <property type="evidence" value="ECO:0007669"/>
    <property type="project" value="InterPro"/>
</dbReference>
<organism evidence="8 9">
    <name type="scientific">Rhizobium straminoryzae</name>
    <dbReference type="NCBI Taxonomy" id="1387186"/>
    <lineage>
        <taxon>Bacteria</taxon>
        <taxon>Pseudomonadati</taxon>
        <taxon>Pseudomonadota</taxon>
        <taxon>Alphaproteobacteria</taxon>
        <taxon>Hyphomicrobiales</taxon>
        <taxon>Rhizobiaceae</taxon>
        <taxon>Rhizobium/Agrobacterium group</taxon>
        <taxon>Rhizobium</taxon>
    </lineage>
</organism>
<evidence type="ECO:0000256" key="4">
    <source>
        <dbReference type="ARBA" id="ARBA00022679"/>
    </source>
</evidence>
<dbReference type="Pfam" id="PF01555">
    <property type="entry name" value="N6_N4_Mtase"/>
    <property type="match status" value="1"/>
</dbReference>
<dbReference type="InterPro" id="IPR002941">
    <property type="entry name" value="DNA_methylase_N4/N6"/>
</dbReference>
<keyword evidence="5" id="KW-0949">S-adenosyl-L-methionine</keyword>
<dbReference type="Gene3D" id="3.40.50.150">
    <property type="entry name" value="Vaccinia Virus protein VP39"/>
    <property type="match status" value="1"/>
</dbReference>
<protein>
    <recommendedName>
        <fullName evidence="2">site-specific DNA-methyltransferase (adenine-specific)</fullName>
        <ecNumber evidence="2">2.1.1.72</ecNumber>
    </recommendedName>
</protein>
<evidence type="ECO:0000256" key="2">
    <source>
        <dbReference type="ARBA" id="ARBA00011900"/>
    </source>
</evidence>
<dbReference type="InterPro" id="IPR002295">
    <property type="entry name" value="N4/N6-MTase_EcoPI_Mod-like"/>
</dbReference>
<evidence type="ECO:0000256" key="3">
    <source>
        <dbReference type="ARBA" id="ARBA00022603"/>
    </source>
</evidence>
<sequence>MPTLDWIGKKAVVNHHREVPYRLIHCDNNLSHGDPDAGNLLVQGDNLEALKALLPYYAGKVKCIYIDPPYNTGNESWVYNDNVNSPEIRAWLGSVVGKEAEDLSRHDKWLCMMYPRLRLLKEFLSDDGSIWISIDDNEVHGLKLILDEIFGRRNFISNVIWQKKYAPANDALWLSESHDHIVVYARNKNAWRPNKLARTEQANAAYKNPDSDPRGPWRPDNYTCAKTADERPNLYYPITNPNTLEEIWPSRSRVWGYGKEENARHIAEGLIWWGKNGNNKVPALKRFRDTLRSEGTNAQTIWLWEEVSHTQDGRKEQLSLLPNDPFPTPKPEKLVQRIIELASNEGDLILDSFTGSGTTGAVAQKLGRRHIGVEMGEHAVTHVVPRYSKVVDGEQGGISKAVSWTGGGGFRFCTLGEPLFDADGNVSPAVTFPDLAAHVFFCETGSPIPKRADGASPLIGTFQNRAIYLLHSAEAVGVAREQAGNVLTGGVLETLPLPAKDFAGARIVYAEGCTVPDDRLSALGVTFKQIPYQIEGI</sequence>
<evidence type="ECO:0000256" key="1">
    <source>
        <dbReference type="ARBA" id="ARBA00006594"/>
    </source>
</evidence>
<comment type="similarity">
    <text evidence="1">Belongs to the N(4)/N(6)-methyltransferase family.</text>
</comment>
<gene>
    <name evidence="8" type="ORF">FNA46_21180</name>
</gene>
<dbReference type="InterPro" id="IPR002052">
    <property type="entry name" value="DNA_methylase_N6_adenine_CS"/>
</dbReference>
<dbReference type="SUPFAM" id="SSF53335">
    <property type="entry name" value="S-adenosyl-L-methionine-dependent methyltransferases"/>
    <property type="match status" value="1"/>
</dbReference>
<proteinExistence type="inferred from homology"/>
<name>A0A549SZJ6_9HYPH</name>
<dbReference type="RefSeq" id="WP_143127204.1">
    <property type="nucleotide sequence ID" value="NZ_VJMG01000070.1"/>
</dbReference>
<dbReference type="EMBL" id="VJMG01000070">
    <property type="protein sequence ID" value="TRL35047.1"/>
    <property type="molecule type" value="Genomic_DNA"/>
</dbReference>
<evidence type="ECO:0000256" key="5">
    <source>
        <dbReference type="ARBA" id="ARBA00022691"/>
    </source>
</evidence>
<dbReference type="PROSITE" id="PS00092">
    <property type="entry name" value="N6_MTASE"/>
    <property type="match status" value="1"/>
</dbReference>
<dbReference type="EC" id="2.1.1.72" evidence="2"/>
<dbReference type="PRINTS" id="PR00506">
    <property type="entry name" value="D21N6MTFRASE"/>
</dbReference>
<dbReference type="GO" id="GO:0008170">
    <property type="term" value="F:N-methyltransferase activity"/>
    <property type="evidence" value="ECO:0007669"/>
    <property type="project" value="InterPro"/>
</dbReference>
<evidence type="ECO:0000256" key="6">
    <source>
        <dbReference type="ARBA" id="ARBA00047942"/>
    </source>
</evidence>
<dbReference type="AlphaFoldDB" id="A0A549SZJ6"/>
<comment type="caution">
    <text evidence="8">The sequence shown here is derived from an EMBL/GenBank/DDBJ whole genome shotgun (WGS) entry which is preliminary data.</text>
</comment>
<keyword evidence="4 8" id="KW-0808">Transferase</keyword>
<keyword evidence="9" id="KW-1185">Reference proteome</keyword>
<evidence type="ECO:0000259" key="7">
    <source>
        <dbReference type="Pfam" id="PF01555"/>
    </source>
</evidence>
<dbReference type="GO" id="GO:0009007">
    <property type="term" value="F:site-specific DNA-methyltransferase (adenine-specific) activity"/>
    <property type="evidence" value="ECO:0007669"/>
    <property type="project" value="UniProtKB-EC"/>
</dbReference>
<dbReference type="GO" id="GO:0032259">
    <property type="term" value="P:methylation"/>
    <property type="evidence" value="ECO:0007669"/>
    <property type="project" value="UniProtKB-KW"/>
</dbReference>